<name>A0A8S3WHX8_PARAO</name>
<evidence type="ECO:0000313" key="3">
    <source>
        <dbReference type="Proteomes" id="UP000691718"/>
    </source>
</evidence>
<evidence type="ECO:0000256" key="1">
    <source>
        <dbReference type="SAM" id="MobiDB-lite"/>
    </source>
</evidence>
<accession>A0A8S3WHX8</accession>
<reference evidence="2" key="1">
    <citation type="submission" date="2021-04" db="EMBL/GenBank/DDBJ databases">
        <authorList>
            <person name="Tunstrom K."/>
        </authorList>
    </citation>
    <scope>NUCLEOTIDE SEQUENCE</scope>
</reference>
<sequence length="133" mass="15178">MDKSKPKSTKKLEKNANKKRNSMLISDVKNIKENLKIKEILRNVKMNSSMRIKAPPGSKVMNNKDFIDNCDDFEESTIDEYQDQIQTNESPSATNLDVVTSSKNFENETGQSKISLNGDDEVQNTDDILEKKY</sequence>
<organism evidence="2 3">
    <name type="scientific">Parnassius apollo</name>
    <name type="common">Apollo butterfly</name>
    <name type="synonym">Papilio apollo</name>
    <dbReference type="NCBI Taxonomy" id="110799"/>
    <lineage>
        <taxon>Eukaryota</taxon>
        <taxon>Metazoa</taxon>
        <taxon>Ecdysozoa</taxon>
        <taxon>Arthropoda</taxon>
        <taxon>Hexapoda</taxon>
        <taxon>Insecta</taxon>
        <taxon>Pterygota</taxon>
        <taxon>Neoptera</taxon>
        <taxon>Endopterygota</taxon>
        <taxon>Lepidoptera</taxon>
        <taxon>Glossata</taxon>
        <taxon>Ditrysia</taxon>
        <taxon>Papilionoidea</taxon>
        <taxon>Papilionidae</taxon>
        <taxon>Parnassiinae</taxon>
        <taxon>Parnassini</taxon>
        <taxon>Parnassius</taxon>
        <taxon>Parnassius</taxon>
    </lineage>
</organism>
<proteinExistence type="predicted"/>
<dbReference type="OrthoDB" id="6931658at2759"/>
<feature type="compositionally biased region" description="Basic and acidic residues" evidence="1">
    <location>
        <begin position="1"/>
        <end position="16"/>
    </location>
</feature>
<dbReference type="Proteomes" id="UP000691718">
    <property type="component" value="Unassembled WGS sequence"/>
</dbReference>
<feature type="compositionally biased region" description="Polar residues" evidence="1">
    <location>
        <begin position="105"/>
        <end position="115"/>
    </location>
</feature>
<comment type="caution">
    <text evidence="2">The sequence shown here is derived from an EMBL/GenBank/DDBJ whole genome shotgun (WGS) entry which is preliminary data.</text>
</comment>
<protein>
    <submittedName>
        <fullName evidence="2">(apollo) hypothetical protein</fullName>
    </submittedName>
</protein>
<gene>
    <name evidence="2" type="ORF">PAPOLLO_LOCUS6672</name>
</gene>
<dbReference type="AlphaFoldDB" id="A0A8S3WHX8"/>
<dbReference type="EMBL" id="CAJQZP010000444">
    <property type="protein sequence ID" value="CAG4961973.1"/>
    <property type="molecule type" value="Genomic_DNA"/>
</dbReference>
<feature type="region of interest" description="Disordered" evidence="1">
    <location>
        <begin position="1"/>
        <end position="22"/>
    </location>
</feature>
<keyword evidence="3" id="KW-1185">Reference proteome</keyword>
<evidence type="ECO:0000313" key="2">
    <source>
        <dbReference type="EMBL" id="CAG4961973.1"/>
    </source>
</evidence>
<feature type="region of interest" description="Disordered" evidence="1">
    <location>
        <begin position="105"/>
        <end position="133"/>
    </location>
</feature>